<dbReference type="Pfam" id="PF13645">
    <property type="entry name" value="YkuD_2"/>
    <property type="match status" value="1"/>
</dbReference>
<evidence type="ECO:0008006" key="3">
    <source>
        <dbReference type="Google" id="ProtNLM"/>
    </source>
</evidence>
<evidence type="ECO:0000313" key="2">
    <source>
        <dbReference type="Proteomes" id="UP000607559"/>
    </source>
</evidence>
<evidence type="ECO:0000313" key="1">
    <source>
        <dbReference type="EMBL" id="GGA98450.1"/>
    </source>
</evidence>
<reference evidence="1" key="1">
    <citation type="journal article" date="2014" name="Int. J. Syst. Evol. Microbiol.">
        <title>Complete genome sequence of Corynebacterium casei LMG S-19264T (=DSM 44701T), isolated from a smear-ripened cheese.</title>
        <authorList>
            <consortium name="US DOE Joint Genome Institute (JGI-PGF)"/>
            <person name="Walter F."/>
            <person name="Albersmeier A."/>
            <person name="Kalinowski J."/>
            <person name="Ruckert C."/>
        </authorList>
    </citation>
    <scope>NUCLEOTIDE SEQUENCE</scope>
    <source>
        <strain evidence="1">CGMCC 1.15448</strain>
    </source>
</reference>
<sequence length="263" mass="28910">MLINLPKPNIKSKNLTVMKLLWAGPAAILILSFAPHATSFTPISSTTISTAATVHARTTVSLADSARFDLLYEDLDLQGLALSKEAFHKAVLGFLTLQMNGTIQNPDVLSIIDFSLPSTQKRLFVIDMLNGRLLFNTFVAHGRNSGGLMATRFSNRTNSFMSSLGFYLTGDAFFGQHGYSLRLQGIERGWNDHAFARRIIMHPAGYVSEEHIQQWGFLGRSEGCPAIPEELDGAIIDEIKGGSCLFLYAPSYGRNRRPATVLS</sequence>
<keyword evidence="2" id="KW-1185">Reference proteome</keyword>
<dbReference type="InterPro" id="IPR032676">
    <property type="entry name" value="YkuD_2"/>
</dbReference>
<organism evidence="1 2">
    <name type="scientific">Puia dinghuensis</name>
    <dbReference type="NCBI Taxonomy" id="1792502"/>
    <lineage>
        <taxon>Bacteria</taxon>
        <taxon>Pseudomonadati</taxon>
        <taxon>Bacteroidota</taxon>
        <taxon>Chitinophagia</taxon>
        <taxon>Chitinophagales</taxon>
        <taxon>Chitinophagaceae</taxon>
        <taxon>Puia</taxon>
    </lineage>
</organism>
<dbReference type="PANTHER" id="PTHR38477">
    <property type="entry name" value="HYPOTHETICAL EXPORTED PROTEIN"/>
    <property type="match status" value="1"/>
</dbReference>
<reference evidence="1" key="2">
    <citation type="submission" date="2020-09" db="EMBL/GenBank/DDBJ databases">
        <authorList>
            <person name="Sun Q."/>
            <person name="Zhou Y."/>
        </authorList>
    </citation>
    <scope>NUCLEOTIDE SEQUENCE</scope>
    <source>
        <strain evidence="1">CGMCC 1.15448</strain>
    </source>
</reference>
<name>A0A8J2UCR0_9BACT</name>
<accession>A0A8J2UCR0</accession>
<proteinExistence type="predicted"/>
<dbReference type="AlphaFoldDB" id="A0A8J2UCR0"/>
<dbReference type="PANTHER" id="PTHR38477:SF1">
    <property type="entry name" value="MUREIN L,D-TRANSPEPTIDASE CATALYTIC DOMAIN FAMILY PROTEIN"/>
    <property type="match status" value="1"/>
</dbReference>
<dbReference type="EMBL" id="BMJC01000002">
    <property type="protein sequence ID" value="GGA98450.1"/>
    <property type="molecule type" value="Genomic_DNA"/>
</dbReference>
<gene>
    <name evidence="1" type="ORF">GCM10011511_22200</name>
</gene>
<protein>
    <recommendedName>
        <fullName evidence="3">Murein L,D-transpeptidase catalytic domain family protein</fullName>
    </recommendedName>
</protein>
<comment type="caution">
    <text evidence="1">The sequence shown here is derived from an EMBL/GenBank/DDBJ whole genome shotgun (WGS) entry which is preliminary data.</text>
</comment>
<dbReference type="Proteomes" id="UP000607559">
    <property type="component" value="Unassembled WGS sequence"/>
</dbReference>